<dbReference type="InterPro" id="IPR011990">
    <property type="entry name" value="TPR-like_helical_dom_sf"/>
</dbReference>
<dbReference type="Gene3D" id="1.25.40.10">
    <property type="entry name" value="Tetratricopeptide repeat domain"/>
    <property type="match status" value="1"/>
</dbReference>
<proteinExistence type="predicted"/>
<dbReference type="EMBL" id="SNYN01000002">
    <property type="protein sequence ID" value="TDQ54322.1"/>
    <property type="molecule type" value="Genomic_DNA"/>
</dbReference>
<dbReference type="Pfam" id="PF13208">
    <property type="entry name" value="TerB_N"/>
    <property type="match status" value="1"/>
</dbReference>
<name>A0A4R6V2Z9_9ACTN</name>
<organism evidence="2 3">
    <name type="scientific">Actinorugispora endophytica</name>
    <dbReference type="NCBI Taxonomy" id="1605990"/>
    <lineage>
        <taxon>Bacteria</taxon>
        <taxon>Bacillati</taxon>
        <taxon>Actinomycetota</taxon>
        <taxon>Actinomycetes</taxon>
        <taxon>Streptosporangiales</taxon>
        <taxon>Nocardiopsidaceae</taxon>
        <taxon>Actinorugispora</taxon>
    </lineage>
</organism>
<evidence type="ECO:0000259" key="1">
    <source>
        <dbReference type="Pfam" id="PF13208"/>
    </source>
</evidence>
<evidence type="ECO:0000313" key="3">
    <source>
        <dbReference type="Proteomes" id="UP000295281"/>
    </source>
</evidence>
<comment type="caution">
    <text evidence="2">The sequence shown here is derived from an EMBL/GenBank/DDBJ whole genome shotgun (WGS) entry which is preliminary data.</text>
</comment>
<dbReference type="SUPFAM" id="SSF48452">
    <property type="entry name" value="TPR-like"/>
    <property type="match status" value="1"/>
</dbReference>
<sequence>MTSKKPEPGRELESKGLWWLPAGARLTVKSLEGPKDLVIRDGLLYVGSYQLQTGRVEPSMIDPNTMSVGQAVNFRRDMLKPTSLVPYHRFSPTVRAAYLEWLAGGRRNRDAAINFVSLFFTGLERRILGQGLALQGVRRFGEAVEAHTRARDLYDESGDRHSAAGAWNNLGLALEEFGGREKAVAAVERAAALYTETDDDRGQAIAQEFLDHLRGQSGDSAEGG</sequence>
<gene>
    <name evidence="2" type="ORF">EV190_102156</name>
</gene>
<dbReference type="AlphaFoldDB" id="A0A4R6V2Z9"/>
<protein>
    <submittedName>
        <fullName evidence="2">Tetratricopeptide repeat protein</fullName>
    </submittedName>
</protein>
<feature type="domain" description="TerB N-terminal" evidence="1">
    <location>
        <begin position="37"/>
        <end position="156"/>
    </location>
</feature>
<dbReference type="RefSeq" id="WP_208113053.1">
    <property type="nucleotide sequence ID" value="NZ_SNYN01000002.1"/>
</dbReference>
<evidence type="ECO:0000313" key="2">
    <source>
        <dbReference type="EMBL" id="TDQ54322.1"/>
    </source>
</evidence>
<accession>A0A4R6V2Z9</accession>
<reference evidence="2 3" key="1">
    <citation type="submission" date="2019-03" db="EMBL/GenBank/DDBJ databases">
        <title>Genomic Encyclopedia of Type Strains, Phase IV (KMG-IV): sequencing the most valuable type-strain genomes for metagenomic binning, comparative biology and taxonomic classification.</title>
        <authorList>
            <person name="Goeker M."/>
        </authorList>
    </citation>
    <scope>NUCLEOTIDE SEQUENCE [LARGE SCALE GENOMIC DNA]</scope>
    <source>
        <strain evidence="2 3">DSM 46770</strain>
    </source>
</reference>
<keyword evidence="3" id="KW-1185">Reference proteome</keyword>
<dbReference type="Proteomes" id="UP000295281">
    <property type="component" value="Unassembled WGS sequence"/>
</dbReference>
<dbReference type="InterPro" id="IPR025266">
    <property type="entry name" value="TerB_N"/>
</dbReference>